<proteinExistence type="predicted"/>
<dbReference type="GO" id="GO:0016491">
    <property type="term" value="F:oxidoreductase activity"/>
    <property type="evidence" value="ECO:0007669"/>
    <property type="project" value="UniProtKB-KW"/>
</dbReference>
<dbReference type="EMBL" id="FNPB01000007">
    <property type="protein sequence ID" value="SDY15742.1"/>
    <property type="molecule type" value="Genomic_DNA"/>
</dbReference>
<evidence type="ECO:0000313" key="5">
    <source>
        <dbReference type="EMBL" id="SDY15742.1"/>
    </source>
</evidence>
<evidence type="ECO:0000256" key="3">
    <source>
        <dbReference type="ARBA" id="ARBA00023002"/>
    </source>
</evidence>
<dbReference type="Pfam" id="PF00941">
    <property type="entry name" value="FAD_binding_5"/>
    <property type="match status" value="1"/>
</dbReference>
<dbReference type="Pfam" id="PF03450">
    <property type="entry name" value="CO_deh_flav_C"/>
    <property type="match status" value="1"/>
</dbReference>
<dbReference type="RefSeq" id="WP_089767432.1">
    <property type="nucleotide sequence ID" value="NZ_FNPB01000007.1"/>
</dbReference>
<dbReference type="InterPro" id="IPR016167">
    <property type="entry name" value="FAD-bd_PCMH_sub1"/>
</dbReference>
<name>A0A1H3HJX7_9EURY</name>
<dbReference type="Gene3D" id="3.30.43.10">
    <property type="entry name" value="Uridine Diphospho-n-acetylenolpyruvylglucosamine Reductase, domain 2"/>
    <property type="match status" value="1"/>
</dbReference>
<dbReference type="GO" id="GO:0071949">
    <property type="term" value="F:FAD binding"/>
    <property type="evidence" value="ECO:0007669"/>
    <property type="project" value="InterPro"/>
</dbReference>
<reference evidence="6" key="1">
    <citation type="submission" date="2016-10" db="EMBL/GenBank/DDBJ databases">
        <authorList>
            <person name="Varghese N."/>
            <person name="Submissions S."/>
        </authorList>
    </citation>
    <scope>NUCLEOTIDE SEQUENCE [LARGE SCALE GENOMIC DNA]</scope>
    <source>
        <strain evidence="6">CGMCC 1.10118</strain>
    </source>
</reference>
<evidence type="ECO:0000313" key="6">
    <source>
        <dbReference type="Proteomes" id="UP000199170"/>
    </source>
</evidence>
<dbReference type="InterPro" id="IPR051312">
    <property type="entry name" value="Diverse_Substr_Oxidored"/>
</dbReference>
<dbReference type="OrthoDB" id="19205at2157"/>
<dbReference type="InterPro" id="IPR016169">
    <property type="entry name" value="FAD-bd_PCMH_sub2"/>
</dbReference>
<keyword evidence="1" id="KW-0285">Flavoprotein</keyword>
<dbReference type="AlphaFoldDB" id="A0A1H3HJX7"/>
<keyword evidence="6" id="KW-1185">Reference proteome</keyword>
<dbReference type="InterPro" id="IPR036318">
    <property type="entry name" value="FAD-bd_PCMH-like_sf"/>
</dbReference>
<keyword evidence="3" id="KW-0560">Oxidoreductase</keyword>
<dbReference type="Gene3D" id="3.30.390.50">
    <property type="entry name" value="CO dehydrogenase flavoprotein, C-terminal domain"/>
    <property type="match status" value="1"/>
</dbReference>
<dbReference type="STRING" id="660517.SAMN04487946_107128"/>
<dbReference type="Proteomes" id="UP000199170">
    <property type="component" value="Unassembled WGS sequence"/>
</dbReference>
<feature type="domain" description="FAD-binding PCMH-type" evidence="4">
    <location>
        <begin position="1"/>
        <end position="175"/>
    </location>
</feature>
<sequence>MATESFEYVRPTSIDRALELLGAHPDAAVLAAGQSLLPALRQDDSGPAAVIDIGALEAMRGVECADGAADVGALTTYATVHEHPELGEHVGALTDAVGKSADTQVRNAATIGGNLVTQYPVSDLSAAAVASDATLVARSRDGKRHIDAETALTSPRAGLAGDELLTRITVPLHERSIGSVYCKRPSPTSRYTLVGVAAHVAVEDRTVVTARIAATGVYDRVVRLEAVESALVGGDIHDVVVSDLASRAGSDLDPSRLVEDTEASASYRADLVKIQTNQALDQSLKQATE</sequence>
<protein>
    <submittedName>
        <fullName evidence="5">Carbon-monoxide dehydrogenase medium subunit</fullName>
    </submittedName>
</protein>
<dbReference type="PROSITE" id="PS51387">
    <property type="entry name" value="FAD_PCMH"/>
    <property type="match status" value="1"/>
</dbReference>
<gene>
    <name evidence="5" type="ORF">SAMN04487946_107128</name>
</gene>
<dbReference type="InterPro" id="IPR036683">
    <property type="entry name" value="CO_DH_flav_C_dom_sf"/>
</dbReference>
<dbReference type="Gene3D" id="3.30.465.10">
    <property type="match status" value="1"/>
</dbReference>
<evidence type="ECO:0000259" key="4">
    <source>
        <dbReference type="PROSITE" id="PS51387"/>
    </source>
</evidence>
<dbReference type="SUPFAM" id="SSF55447">
    <property type="entry name" value="CO dehydrogenase flavoprotein C-terminal domain-like"/>
    <property type="match status" value="1"/>
</dbReference>
<dbReference type="InterPro" id="IPR005107">
    <property type="entry name" value="CO_DH_flav_C"/>
</dbReference>
<dbReference type="SMART" id="SM01092">
    <property type="entry name" value="CO_deh_flav_C"/>
    <property type="match status" value="1"/>
</dbReference>
<keyword evidence="2" id="KW-0274">FAD</keyword>
<accession>A0A1H3HJX7</accession>
<evidence type="ECO:0000256" key="2">
    <source>
        <dbReference type="ARBA" id="ARBA00022827"/>
    </source>
</evidence>
<dbReference type="SUPFAM" id="SSF56176">
    <property type="entry name" value="FAD-binding/transporter-associated domain-like"/>
    <property type="match status" value="1"/>
</dbReference>
<organism evidence="5 6">
    <name type="scientific">Halobellus clavatus</name>
    <dbReference type="NCBI Taxonomy" id="660517"/>
    <lineage>
        <taxon>Archaea</taxon>
        <taxon>Methanobacteriati</taxon>
        <taxon>Methanobacteriota</taxon>
        <taxon>Stenosarchaea group</taxon>
        <taxon>Halobacteria</taxon>
        <taxon>Halobacteriales</taxon>
        <taxon>Haloferacaceae</taxon>
        <taxon>Halobellus</taxon>
    </lineage>
</organism>
<dbReference type="PANTHER" id="PTHR42659:SF2">
    <property type="entry name" value="XANTHINE DEHYDROGENASE SUBUNIT C-RELATED"/>
    <property type="match status" value="1"/>
</dbReference>
<dbReference type="InterPro" id="IPR016166">
    <property type="entry name" value="FAD-bd_PCMH"/>
</dbReference>
<evidence type="ECO:0000256" key="1">
    <source>
        <dbReference type="ARBA" id="ARBA00022630"/>
    </source>
</evidence>
<dbReference type="PANTHER" id="PTHR42659">
    <property type="entry name" value="XANTHINE DEHYDROGENASE SUBUNIT C-RELATED"/>
    <property type="match status" value="1"/>
</dbReference>
<dbReference type="InterPro" id="IPR002346">
    <property type="entry name" value="Mopterin_DH_FAD-bd"/>
</dbReference>